<organism evidence="1 2">
    <name type="scientific">Zea mays</name>
    <name type="common">Maize</name>
    <dbReference type="NCBI Taxonomy" id="4577"/>
    <lineage>
        <taxon>Eukaryota</taxon>
        <taxon>Viridiplantae</taxon>
        <taxon>Streptophyta</taxon>
        <taxon>Embryophyta</taxon>
        <taxon>Tracheophyta</taxon>
        <taxon>Spermatophyta</taxon>
        <taxon>Magnoliopsida</taxon>
        <taxon>Liliopsida</taxon>
        <taxon>Poales</taxon>
        <taxon>Poaceae</taxon>
        <taxon>PACMAD clade</taxon>
        <taxon>Panicoideae</taxon>
        <taxon>Andropogonodae</taxon>
        <taxon>Andropogoneae</taxon>
        <taxon>Tripsacinae</taxon>
        <taxon>Zea</taxon>
    </lineage>
</organism>
<reference evidence="1" key="2">
    <citation type="submission" date="2019-07" db="EMBL/GenBank/DDBJ databases">
        <authorList>
            <person name="Seetharam A."/>
            <person name="Woodhouse M."/>
            <person name="Cannon E."/>
        </authorList>
    </citation>
    <scope>NUCLEOTIDE SEQUENCE [LARGE SCALE GENOMIC DNA]</scope>
    <source>
        <strain evidence="1">cv. B73</strain>
    </source>
</reference>
<reference evidence="1" key="3">
    <citation type="submission" date="2021-05" db="UniProtKB">
        <authorList>
            <consortium name="EnsemblPlants"/>
        </authorList>
    </citation>
    <scope>IDENTIFICATION</scope>
    <source>
        <strain evidence="1">cv. B73</strain>
    </source>
</reference>
<name>A0A804UJ74_MAIZE</name>
<sequence length="130" mass="14132">MDGDLSCLQQVSAPSPQHLGSLSHLSLTSHSPRSPWRRHGARPCNLVSLGLLRAPGCCFLYIVRLPGACSRPRPWSSSSHDTPSCRALDVIDEIPQRAPTRSAQPLRDVTNSGETSLPLLLLSPLCLIKF</sequence>
<dbReference type="InParanoid" id="A0A804UJ74"/>
<evidence type="ECO:0000313" key="1">
    <source>
        <dbReference type="EnsemblPlants" id="Zm00001eb381360_P001"/>
    </source>
</evidence>
<reference evidence="2" key="1">
    <citation type="journal article" date="2009" name="Science">
        <title>The B73 maize genome: complexity, diversity, and dynamics.</title>
        <authorList>
            <person name="Schnable P.S."/>
            <person name="Ware D."/>
            <person name="Fulton R.S."/>
            <person name="Stein J.C."/>
            <person name="Wei F."/>
            <person name="Pasternak S."/>
            <person name="Liang C."/>
            <person name="Zhang J."/>
            <person name="Fulton L."/>
            <person name="Graves T.A."/>
            <person name="Minx P."/>
            <person name="Reily A.D."/>
            <person name="Courtney L."/>
            <person name="Kruchowski S.S."/>
            <person name="Tomlinson C."/>
            <person name="Strong C."/>
            <person name="Delehaunty K."/>
            <person name="Fronick C."/>
            <person name="Courtney B."/>
            <person name="Rock S.M."/>
            <person name="Belter E."/>
            <person name="Du F."/>
            <person name="Kim K."/>
            <person name="Abbott R.M."/>
            <person name="Cotton M."/>
            <person name="Levy A."/>
            <person name="Marchetto P."/>
            <person name="Ochoa K."/>
            <person name="Jackson S.M."/>
            <person name="Gillam B."/>
            <person name="Chen W."/>
            <person name="Yan L."/>
            <person name="Higginbotham J."/>
            <person name="Cardenas M."/>
            <person name="Waligorski J."/>
            <person name="Applebaum E."/>
            <person name="Phelps L."/>
            <person name="Falcone J."/>
            <person name="Kanchi K."/>
            <person name="Thane T."/>
            <person name="Scimone A."/>
            <person name="Thane N."/>
            <person name="Henke J."/>
            <person name="Wang T."/>
            <person name="Ruppert J."/>
            <person name="Shah N."/>
            <person name="Rotter K."/>
            <person name="Hodges J."/>
            <person name="Ingenthron E."/>
            <person name="Cordes M."/>
            <person name="Kohlberg S."/>
            <person name="Sgro J."/>
            <person name="Delgado B."/>
            <person name="Mead K."/>
            <person name="Chinwalla A."/>
            <person name="Leonard S."/>
            <person name="Crouse K."/>
            <person name="Collura K."/>
            <person name="Kudrna D."/>
            <person name="Currie J."/>
            <person name="He R."/>
            <person name="Angelova A."/>
            <person name="Rajasekar S."/>
            <person name="Mueller T."/>
            <person name="Lomeli R."/>
            <person name="Scara G."/>
            <person name="Ko A."/>
            <person name="Delaney K."/>
            <person name="Wissotski M."/>
            <person name="Lopez G."/>
            <person name="Campos D."/>
            <person name="Braidotti M."/>
            <person name="Ashley E."/>
            <person name="Golser W."/>
            <person name="Kim H."/>
            <person name="Lee S."/>
            <person name="Lin J."/>
            <person name="Dujmic Z."/>
            <person name="Kim W."/>
            <person name="Talag J."/>
            <person name="Zuccolo A."/>
            <person name="Fan C."/>
            <person name="Sebastian A."/>
            <person name="Kramer M."/>
            <person name="Spiegel L."/>
            <person name="Nascimento L."/>
            <person name="Zutavern T."/>
            <person name="Miller B."/>
            <person name="Ambroise C."/>
            <person name="Muller S."/>
            <person name="Spooner W."/>
            <person name="Narechania A."/>
            <person name="Ren L."/>
            <person name="Wei S."/>
            <person name="Kumari S."/>
            <person name="Faga B."/>
            <person name="Levy M.J."/>
            <person name="McMahan L."/>
            <person name="Van Buren P."/>
            <person name="Vaughn M.W."/>
            <person name="Ying K."/>
            <person name="Yeh C.-T."/>
            <person name="Emrich S.J."/>
            <person name="Jia Y."/>
            <person name="Kalyanaraman A."/>
            <person name="Hsia A.-P."/>
            <person name="Barbazuk W.B."/>
            <person name="Baucom R.S."/>
            <person name="Brutnell T.P."/>
            <person name="Carpita N.C."/>
            <person name="Chaparro C."/>
            <person name="Chia J.-M."/>
            <person name="Deragon J.-M."/>
            <person name="Estill J.C."/>
            <person name="Fu Y."/>
            <person name="Jeddeloh J.A."/>
            <person name="Han Y."/>
            <person name="Lee H."/>
            <person name="Li P."/>
            <person name="Lisch D.R."/>
            <person name="Liu S."/>
            <person name="Liu Z."/>
            <person name="Nagel D.H."/>
            <person name="McCann M.C."/>
            <person name="SanMiguel P."/>
            <person name="Myers A.M."/>
            <person name="Nettleton D."/>
            <person name="Nguyen J."/>
            <person name="Penning B.W."/>
            <person name="Ponnala L."/>
            <person name="Schneider K.L."/>
            <person name="Schwartz D.C."/>
            <person name="Sharma A."/>
            <person name="Soderlund C."/>
            <person name="Springer N.M."/>
            <person name="Sun Q."/>
            <person name="Wang H."/>
            <person name="Waterman M."/>
            <person name="Westerman R."/>
            <person name="Wolfgruber T.K."/>
            <person name="Yang L."/>
            <person name="Yu Y."/>
            <person name="Zhang L."/>
            <person name="Zhou S."/>
            <person name="Zhu Q."/>
            <person name="Bennetzen J.L."/>
            <person name="Dawe R.K."/>
            <person name="Jiang J."/>
            <person name="Jiang N."/>
            <person name="Presting G.G."/>
            <person name="Wessler S.R."/>
            <person name="Aluru S."/>
            <person name="Martienssen R.A."/>
            <person name="Clifton S.W."/>
            <person name="McCombie W.R."/>
            <person name="Wing R.A."/>
            <person name="Wilson R.K."/>
        </authorList>
    </citation>
    <scope>NUCLEOTIDE SEQUENCE [LARGE SCALE GENOMIC DNA]</scope>
    <source>
        <strain evidence="2">cv. B73</strain>
    </source>
</reference>
<accession>A0A804UJ74</accession>
<keyword evidence="2" id="KW-1185">Reference proteome</keyword>
<dbReference type="Gramene" id="Zm00001eb381360_T001">
    <property type="protein sequence ID" value="Zm00001eb381360_P001"/>
    <property type="gene ID" value="Zm00001eb381360"/>
</dbReference>
<dbReference type="EnsemblPlants" id="Zm00001eb381360_T001">
    <property type="protein sequence ID" value="Zm00001eb381360_P001"/>
    <property type="gene ID" value="Zm00001eb381360"/>
</dbReference>
<evidence type="ECO:0000313" key="2">
    <source>
        <dbReference type="Proteomes" id="UP000007305"/>
    </source>
</evidence>
<proteinExistence type="predicted"/>
<dbReference type="Proteomes" id="UP000007305">
    <property type="component" value="Chromosome 9"/>
</dbReference>
<protein>
    <submittedName>
        <fullName evidence="1">Uncharacterized protein</fullName>
    </submittedName>
</protein>
<dbReference type="AlphaFoldDB" id="A0A804UJ74"/>